<dbReference type="Pfam" id="PF25023">
    <property type="entry name" value="TEN_YD-shell"/>
    <property type="match status" value="1"/>
</dbReference>
<evidence type="ECO:0000313" key="4">
    <source>
        <dbReference type="Proteomes" id="UP000249890"/>
    </source>
</evidence>
<dbReference type="PANTHER" id="PTHR32305:SF17">
    <property type="entry name" value="TRNA NUCLEASE WAPA"/>
    <property type="match status" value="1"/>
</dbReference>
<evidence type="ECO:0000256" key="1">
    <source>
        <dbReference type="ARBA" id="ARBA00022737"/>
    </source>
</evidence>
<keyword evidence="1" id="KW-0677">Repeat</keyword>
<dbReference type="InterPro" id="IPR056823">
    <property type="entry name" value="TEN-like_YD-shell"/>
</dbReference>
<reference evidence="3 4" key="1">
    <citation type="submission" date="2017-06" db="EMBL/GenBank/DDBJ databases">
        <title>Complete genome sequence of Paenibacillus donghaensis KCTC 13049T isolated from East Sea sediment, South Korea.</title>
        <authorList>
            <person name="Jung B.K."/>
            <person name="Hong S.-J."/>
            <person name="Shin J.-H."/>
        </authorList>
    </citation>
    <scope>NUCLEOTIDE SEQUENCE [LARGE SCALE GENOMIC DNA]</scope>
    <source>
        <strain evidence="3 4">KCTC 13049</strain>
    </source>
</reference>
<name>A0A2Z2KP39_9BACL</name>
<dbReference type="InterPro" id="IPR022385">
    <property type="entry name" value="Rhs_assc_core"/>
</dbReference>
<dbReference type="Gene3D" id="3.40.1350.110">
    <property type="match status" value="1"/>
</dbReference>
<organism evidence="3 4">
    <name type="scientific">Paenibacillus donghaensis</name>
    <dbReference type="NCBI Taxonomy" id="414771"/>
    <lineage>
        <taxon>Bacteria</taxon>
        <taxon>Bacillati</taxon>
        <taxon>Bacillota</taxon>
        <taxon>Bacilli</taxon>
        <taxon>Bacillales</taxon>
        <taxon>Paenibacillaceae</taxon>
        <taxon>Paenibacillus</taxon>
    </lineage>
</organism>
<evidence type="ECO:0000259" key="2">
    <source>
        <dbReference type="Pfam" id="PF25023"/>
    </source>
</evidence>
<dbReference type="InterPro" id="IPR050708">
    <property type="entry name" value="T6SS_VgrG/RHS"/>
</dbReference>
<evidence type="ECO:0000313" key="3">
    <source>
        <dbReference type="EMBL" id="ASA23032.1"/>
    </source>
</evidence>
<gene>
    <name evidence="3" type="ORF">B9T62_20805</name>
</gene>
<dbReference type="AlphaFoldDB" id="A0A2Z2KP39"/>
<dbReference type="NCBIfam" id="TIGR03696">
    <property type="entry name" value="Rhs_assc_core"/>
    <property type="match status" value="1"/>
</dbReference>
<proteinExistence type="predicted"/>
<dbReference type="KEGG" id="pdh:B9T62_20805"/>
<sequence length="429" mass="47302">MRGNRLTQEQSVSSPAVFEDTSYTYDLQNTLTALTKGSSTTSFTYYADGLRFKKSTSGVHTQYNYNFNGEVITEEKSNGQKANYVRGDRVLVKKDKTASKDYYYLYNGHGDVVQIVDTSGKPVNSYSYDVWGNITNQTEGISNPFKYTGEIYDEETGLYYLRARYYDPSMGRFLNEDTVEGQINNPLTQNLYTYVYNNPLIFSDPTGHWGQQCSLGDSACSARVRAEQAANVDALYKNMANYLNTGLDNLNAFGPAGMEISMGLKGAGYGLKYIGGVIEAAFAAKSIKTTISVVNAGEDVWKMGWSTRGLKIDALLGNNLGAAFPTVDKLSNRVVTSIKSYDIGSSYQKAGAWLSQLKKDIRTLNGLTTVEGIGTNGKKMILDQSMYDSKMFQIAIPNVKMNSSQVQALIDATEYAKNFGISIITTIVK</sequence>
<dbReference type="Gene3D" id="2.180.10.10">
    <property type="entry name" value="RHS repeat-associated core"/>
    <property type="match status" value="1"/>
</dbReference>
<keyword evidence="4" id="KW-1185">Reference proteome</keyword>
<dbReference type="EMBL" id="CP021780">
    <property type="protein sequence ID" value="ASA23032.1"/>
    <property type="molecule type" value="Genomic_DNA"/>
</dbReference>
<accession>A0A2Z2KP39</accession>
<dbReference type="PANTHER" id="PTHR32305">
    <property type="match status" value="1"/>
</dbReference>
<protein>
    <recommendedName>
        <fullName evidence="2">Teneurin-like YD-shell domain-containing protein</fullName>
    </recommendedName>
</protein>
<feature type="domain" description="Teneurin-like YD-shell" evidence="2">
    <location>
        <begin position="79"/>
        <end position="199"/>
    </location>
</feature>
<dbReference type="Proteomes" id="UP000249890">
    <property type="component" value="Chromosome"/>
</dbReference>